<comment type="caution">
    <text evidence="2">The sequence shown here is derived from an EMBL/GenBank/DDBJ whole genome shotgun (WGS) entry which is preliminary data.</text>
</comment>
<dbReference type="EMBL" id="VSWC01000002">
    <property type="protein sequence ID" value="KAA1117680.1"/>
    <property type="molecule type" value="Genomic_DNA"/>
</dbReference>
<protein>
    <submittedName>
        <fullName evidence="2">Uncharacterized protein</fullName>
    </submittedName>
</protein>
<evidence type="ECO:0000313" key="2">
    <source>
        <dbReference type="EMBL" id="KAA1117680.1"/>
    </source>
</evidence>
<accession>A0A5B0QWZ2</accession>
<evidence type="ECO:0000256" key="1">
    <source>
        <dbReference type="SAM" id="SignalP"/>
    </source>
</evidence>
<dbReference type="AlphaFoldDB" id="A0A5B0QWZ2"/>
<evidence type="ECO:0000313" key="3">
    <source>
        <dbReference type="Proteomes" id="UP000324748"/>
    </source>
</evidence>
<keyword evidence="3" id="KW-1185">Reference proteome</keyword>
<proteinExistence type="predicted"/>
<keyword evidence="1" id="KW-0732">Signal</keyword>
<sequence length="109" mass="12206">MLLTKILVSLQLLHYYSISAQPISSSNLLAKRAFQRGYHIGRPIDPSINTEGIGKIYTESLREAEEANVTQKIKPVQEPVHQEASQSKETQELDLASDVSKKGILEKMK</sequence>
<name>A0A5B0QWZ2_PUCGR</name>
<feature type="chain" id="PRO_5022871405" evidence="1">
    <location>
        <begin position="21"/>
        <end position="109"/>
    </location>
</feature>
<reference evidence="2 3" key="1">
    <citation type="submission" date="2019-05" db="EMBL/GenBank/DDBJ databases">
        <title>Emergence of the Ug99 lineage of the wheat stem rust pathogen through somatic hybridization.</title>
        <authorList>
            <person name="Li F."/>
            <person name="Upadhyaya N.M."/>
            <person name="Sperschneider J."/>
            <person name="Matny O."/>
            <person name="Nguyen-Phuc H."/>
            <person name="Mago R."/>
            <person name="Raley C."/>
            <person name="Miller M.E."/>
            <person name="Silverstein K.A.T."/>
            <person name="Henningsen E."/>
            <person name="Hirsch C.D."/>
            <person name="Visser B."/>
            <person name="Pretorius Z.A."/>
            <person name="Steffenson B.J."/>
            <person name="Schwessinger B."/>
            <person name="Dodds P.N."/>
            <person name="Figueroa M."/>
        </authorList>
    </citation>
    <scope>NUCLEOTIDE SEQUENCE [LARGE SCALE GENOMIC DNA]</scope>
    <source>
        <strain evidence="2">21-0</strain>
    </source>
</reference>
<dbReference type="Proteomes" id="UP000324748">
    <property type="component" value="Unassembled WGS sequence"/>
</dbReference>
<gene>
    <name evidence="2" type="ORF">PGT21_019422</name>
</gene>
<feature type="signal peptide" evidence="1">
    <location>
        <begin position="1"/>
        <end position="20"/>
    </location>
</feature>
<dbReference type="OrthoDB" id="10665668at2759"/>
<organism evidence="2 3">
    <name type="scientific">Puccinia graminis f. sp. tritici</name>
    <dbReference type="NCBI Taxonomy" id="56615"/>
    <lineage>
        <taxon>Eukaryota</taxon>
        <taxon>Fungi</taxon>
        <taxon>Dikarya</taxon>
        <taxon>Basidiomycota</taxon>
        <taxon>Pucciniomycotina</taxon>
        <taxon>Pucciniomycetes</taxon>
        <taxon>Pucciniales</taxon>
        <taxon>Pucciniaceae</taxon>
        <taxon>Puccinia</taxon>
    </lineage>
</organism>